<dbReference type="Pfam" id="PF10021">
    <property type="entry name" value="PARG_cat_microb"/>
    <property type="match status" value="1"/>
</dbReference>
<evidence type="ECO:0000313" key="3">
    <source>
        <dbReference type="Proteomes" id="UP000050865"/>
    </source>
</evidence>
<dbReference type="STRING" id="1423730.FC75_GL001560"/>
<gene>
    <name evidence="2" type="ORF">FC75_GL001560</name>
</gene>
<dbReference type="InterPro" id="IPR012664">
    <property type="entry name" value="CHP02452"/>
</dbReference>
<dbReference type="InterPro" id="IPR019261">
    <property type="entry name" value="PARG_cat_microbial"/>
</dbReference>
<dbReference type="NCBIfam" id="TIGR02452">
    <property type="entry name" value="TIGR02452 family protein"/>
    <property type="match status" value="1"/>
</dbReference>
<evidence type="ECO:0000313" key="2">
    <source>
        <dbReference type="EMBL" id="KRN23360.1"/>
    </source>
</evidence>
<protein>
    <recommendedName>
        <fullName evidence="1">Microbial-type PARG catalytic domain-containing protein</fullName>
    </recommendedName>
</protein>
<keyword evidence="3" id="KW-1185">Reference proteome</keyword>
<dbReference type="PIRSF" id="PIRSF014899">
    <property type="entry name" value="UCP014899"/>
    <property type="match status" value="1"/>
</dbReference>
<evidence type="ECO:0000259" key="1">
    <source>
        <dbReference type="Pfam" id="PF10021"/>
    </source>
</evidence>
<dbReference type="InterPro" id="IPR043472">
    <property type="entry name" value="Macro_dom-like"/>
</dbReference>
<dbReference type="EMBL" id="AYZJ01000028">
    <property type="protein sequence ID" value="KRN23360.1"/>
    <property type="molecule type" value="Genomic_DNA"/>
</dbReference>
<dbReference type="PANTHER" id="PTHR35596:SF1">
    <property type="entry name" value="MICROBIAL-TYPE PARG CATALYTIC DOMAIN-CONTAINING PROTEIN"/>
    <property type="match status" value="1"/>
</dbReference>
<organism evidence="2 3">
    <name type="scientific">Lacticaseibacillus camelliae DSM 22697 = JCM 13995</name>
    <dbReference type="NCBI Taxonomy" id="1423730"/>
    <lineage>
        <taxon>Bacteria</taxon>
        <taxon>Bacillati</taxon>
        <taxon>Bacillota</taxon>
        <taxon>Bacilli</taxon>
        <taxon>Lactobacillales</taxon>
        <taxon>Lactobacillaceae</taxon>
        <taxon>Lacticaseibacillus</taxon>
    </lineage>
</organism>
<sequence length="251" mass="27609">MILVDQITMVRKSVAAYQQDPVKPQGELISERLPETPAKGKTSPQWQVINEDVVKTMARLSGHIGVMNFASPTTPGGGVEYGAHAQEESIAKCTYLLPVLQQFEQSYYQPNRLDANRGLFSSALIYAARVRQVFDDASRELTDHYVDVATVAAPNRSAYPGLTDADTTPDITLKISQTLRAFKTHGADHLILGAFGSGVFGNPLPQVATIFRQQLLRPEFNGAFPEIVFSIYDPDGGRVQVFEETLAGWHD</sequence>
<accession>A0A0R2F474</accession>
<dbReference type="Gene3D" id="3.40.220.10">
    <property type="entry name" value="Leucine Aminopeptidase, subunit E, domain 1"/>
    <property type="match status" value="1"/>
</dbReference>
<feature type="domain" description="Microbial-type PARG catalytic" evidence="1">
    <location>
        <begin position="8"/>
        <end position="131"/>
    </location>
</feature>
<dbReference type="PANTHER" id="PTHR35596">
    <property type="entry name" value="DUF2263 DOMAIN-CONTAINING PROTEIN"/>
    <property type="match status" value="1"/>
</dbReference>
<dbReference type="Proteomes" id="UP000050865">
    <property type="component" value="Unassembled WGS sequence"/>
</dbReference>
<dbReference type="AlphaFoldDB" id="A0A0R2F474"/>
<comment type="caution">
    <text evidence="2">The sequence shown here is derived from an EMBL/GenBank/DDBJ whole genome shotgun (WGS) entry which is preliminary data.</text>
</comment>
<reference evidence="2 3" key="1">
    <citation type="journal article" date="2015" name="Genome Announc.">
        <title>Expanding the biotechnology potential of lactobacilli through comparative genomics of 213 strains and associated genera.</title>
        <authorList>
            <person name="Sun Z."/>
            <person name="Harris H.M."/>
            <person name="McCann A."/>
            <person name="Guo C."/>
            <person name="Argimon S."/>
            <person name="Zhang W."/>
            <person name="Yang X."/>
            <person name="Jeffery I.B."/>
            <person name="Cooney J.C."/>
            <person name="Kagawa T.F."/>
            <person name="Liu W."/>
            <person name="Song Y."/>
            <person name="Salvetti E."/>
            <person name="Wrobel A."/>
            <person name="Rasinkangas P."/>
            <person name="Parkhill J."/>
            <person name="Rea M.C."/>
            <person name="O'Sullivan O."/>
            <person name="Ritari J."/>
            <person name="Douillard F.P."/>
            <person name="Paul Ross R."/>
            <person name="Yang R."/>
            <person name="Briner A.E."/>
            <person name="Felis G.E."/>
            <person name="de Vos W.M."/>
            <person name="Barrangou R."/>
            <person name="Klaenhammer T.R."/>
            <person name="Caufield P.W."/>
            <person name="Cui Y."/>
            <person name="Zhang H."/>
            <person name="O'Toole P.W."/>
        </authorList>
    </citation>
    <scope>NUCLEOTIDE SEQUENCE [LARGE SCALE GENOMIC DNA]</scope>
    <source>
        <strain evidence="2 3">DSM 22697</strain>
    </source>
</reference>
<proteinExistence type="predicted"/>
<dbReference type="PATRIC" id="fig|1423730.4.peg.1635"/>
<dbReference type="SUPFAM" id="SSF52949">
    <property type="entry name" value="Macro domain-like"/>
    <property type="match status" value="1"/>
</dbReference>
<name>A0A0R2F474_9LACO</name>